<dbReference type="Proteomes" id="UP000286045">
    <property type="component" value="Unassembled WGS sequence"/>
</dbReference>
<dbReference type="Pfam" id="PF00389">
    <property type="entry name" value="2-Hacid_dh"/>
    <property type="match status" value="1"/>
</dbReference>
<keyword evidence="3" id="KW-0520">NAD</keyword>
<keyword evidence="8" id="KW-1185">Reference proteome</keyword>
<dbReference type="Pfam" id="PF02826">
    <property type="entry name" value="2-Hacid_dh_C"/>
    <property type="match status" value="1"/>
</dbReference>
<evidence type="ECO:0000256" key="3">
    <source>
        <dbReference type="ARBA" id="ARBA00023027"/>
    </source>
</evidence>
<dbReference type="AlphaFoldDB" id="A0A439D1Y8"/>
<comment type="similarity">
    <text evidence="1 4">Belongs to the D-isomer specific 2-hydroxyacid dehydrogenase family.</text>
</comment>
<gene>
    <name evidence="7" type="ORF">EKO27_g6689</name>
</gene>
<dbReference type="InterPro" id="IPR006139">
    <property type="entry name" value="D-isomer_2_OHA_DH_cat_dom"/>
</dbReference>
<dbReference type="PANTHER" id="PTHR43761:SF1">
    <property type="entry name" value="D-ISOMER SPECIFIC 2-HYDROXYACID DEHYDROGENASE CATALYTIC DOMAIN-CONTAINING PROTEIN-RELATED"/>
    <property type="match status" value="1"/>
</dbReference>
<evidence type="ECO:0000259" key="5">
    <source>
        <dbReference type="Pfam" id="PF00389"/>
    </source>
</evidence>
<sequence>MDEPLKLPQQCPSSTHEVIVVLEDVHLSIGGKIDTGSRSYELISYHSISKPDEIRDRVQCASVVIATQAFITSDSLGEAPYLKCIITPTAGINHIDVEECRRRGVKVAKCTGSTSLAVPDHALSLYFAARRKTVLLHNDVRTLDEEERNSWKRQGSIATKMQTANGHPPYSIDEEVVGIIGYGCIGKRLSVLCQGLGMEVLVAERKGVTSIERTSKESVIRHPFKDVVKQATVLFICCTSSSDTKFMIDAAELSTMRPETVIVNVSRGNILNTDAVIEALRKALISGVAVDVFDHEPASTTKDSAFLAEDTKHLNLTFSPHVGYFSTKTVVTMEMMVKNHIKSFVAGNFNNFIV</sequence>
<dbReference type="EMBL" id="RYZI01000201">
    <property type="protein sequence ID" value="RWA08406.1"/>
    <property type="molecule type" value="Genomic_DNA"/>
</dbReference>
<dbReference type="GO" id="GO:0016616">
    <property type="term" value="F:oxidoreductase activity, acting on the CH-OH group of donors, NAD or NADP as acceptor"/>
    <property type="evidence" value="ECO:0007669"/>
    <property type="project" value="InterPro"/>
</dbReference>
<dbReference type="InterPro" id="IPR050418">
    <property type="entry name" value="D-iso_2-hydroxyacid_DH_PdxB"/>
</dbReference>
<feature type="domain" description="D-isomer specific 2-hydroxyacid dehydrogenase catalytic" evidence="5">
    <location>
        <begin position="42"/>
        <end position="349"/>
    </location>
</feature>
<keyword evidence="2 4" id="KW-0560">Oxidoreductase</keyword>
<proteinExistence type="inferred from homology"/>
<dbReference type="SUPFAM" id="SSF52283">
    <property type="entry name" value="Formate/glycerate dehydrogenase catalytic domain-like"/>
    <property type="match status" value="1"/>
</dbReference>
<reference evidence="7 8" key="1">
    <citation type="submission" date="2018-12" db="EMBL/GenBank/DDBJ databases">
        <title>Draft genome sequence of Xylaria grammica IHI A82.</title>
        <authorList>
            <person name="Buettner E."/>
            <person name="Kellner H."/>
        </authorList>
    </citation>
    <scope>NUCLEOTIDE SEQUENCE [LARGE SCALE GENOMIC DNA]</scope>
    <source>
        <strain evidence="7 8">IHI A82</strain>
    </source>
</reference>
<evidence type="ECO:0000313" key="8">
    <source>
        <dbReference type="Proteomes" id="UP000286045"/>
    </source>
</evidence>
<evidence type="ECO:0000256" key="1">
    <source>
        <dbReference type="ARBA" id="ARBA00005854"/>
    </source>
</evidence>
<accession>A0A439D1Y8</accession>
<dbReference type="Gene3D" id="3.40.50.720">
    <property type="entry name" value="NAD(P)-binding Rossmann-like Domain"/>
    <property type="match status" value="2"/>
</dbReference>
<evidence type="ECO:0000313" key="7">
    <source>
        <dbReference type="EMBL" id="RWA08406.1"/>
    </source>
</evidence>
<dbReference type="GO" id="GO:0051287">
    <property type="term" value="F:NAD binding"/>
    <property type="evidence" value="ECO:0007669"/>
    <property type="project" value="InterPro"/>
</dbReference>
<comment type="caution">
    <text evidence="7">The sequence shown here is derived from an EMBL/GenBank/DDBJ whole genome shotgun (WGS) entry which is preliminary data.</text>
</comment>
<dbReference type="CDD" id="cd05198">
    <property type="entry name" value="formate_dh_like"/>
    <property type="match status" value="1"/>
</dbReference>
<dbReference type="PANTHER" id="PTHR43761">
    <property type="entry name" value="D-ISOMER SPECIFIC 2-HYDROXYACID DEHYDROGENASE FAMILY PROTEIN (AFU_ORTHOLOGUE AFUA_1G13630)"/>
    <property type="match status" value="1"/>
</dbReference>
<evidence type="ECO:0000256" key="4">
    <source>
        <dbReference type="RuleBase" id="RU003719"/>
    </source>
</evidence>
<dbReference type="InterPro" id="IPR006140">
    <property type="entry name" value="D-isomer_DH_NAD-bd"/>
</dbReference>
<organism evidence="7 8">
    <name type="scientific">Xylaria grammica</name>
    <dbReference type="NCBI Taxonomy" id="363999"/>
    <lineage>
        <taxon>Eukaryota</taxon>
        <taxon>Fungi</taxon>
        <taxon>Dikarya</taxon>
        <taxon>Ascomycota</taxon>
        <taxon>Pezizomycotina</taxon>
        <taxon>Sordariomycetes</taxon>
        <taxon>Xylariomycetidae</taxon>
        <taxon>Xylariales</taxon>
        <taxon>Xylariaceae</taxon>
        <taxon>Xylaria</taxon>
    </lineage>
</organism>
<evidence type="ECO:0000259" key="6">
    <source>
        <dbReference type="Pfam" id="PF02826"/>
    </source>
</evidence>
<feature type="domain" description="D-isomer specific 2-hydroxyacid dehydrogenase NAD-binding" evidence="6">
    <location>
        <begin position="151"/>
        <end position="323"/>
    </location>
</feature>
<evidence type="ECO:0008006" key="9">
    <source>
        <dbReference type="Google" id="ProtNLM"/>
    </source>
</evidence>
<name>A0A439D1Y8_9PEZI</name>
<evidence type="ECO:0000256" key="2">
    <source>
        <dbReference type="ARBA" id="ARBA00023002"/>
    </source>
</evidence>
<dbReference type="STRING" id="363999.A0A439D1Y8"/>
<protein>
    <recommendedName>
        <fullName evidence="9">D-isomer specific 2-hydroxyacid dehydrogenase NAD-binding domain-containing protein</fullName>
    </recommendedName>
</protein>
<dbReference type="SUPFAM" id="SSF51735">
    <property type="entry name" value="NAD(P)-binding Rossmann-fold domains"/>
    <property type="match status" value="1"/>
</dbReference>
<dbReference type="InterPro" id="IPR036291">
    <property type="entry name" value="NAD(P)-bd_dom_sf"/>
</dbReference>